<protein>
    <submittedName>
        <fullName evidence="2">Uncharacterized protein</fullName>
    </submittedName>
</protein>
<keyword evidence="1" id="KW-1185">Reference proteome</keyword>
<dbReference type="Proteomes" id="UP000035680">
    <property type="component" value="Unassembled WGS sequence"/>
</dbReference>
<sequence length="131" mass="15497">MKYLKKSSLSMSTHKNELMEYHDKKNGEEGLENAFTRRLDDFLRVLIIKTEATLLRNKYIKAKFAFFQTDKAKLMLNYKKRHSEYNRRCQKLNDLKDKNRQNGNRGTLLMQQLKRAAAADPANKMDSHIDQ</sequence>
<organism evidence="1 2">
    <name type="scientific">Strongyloides venezuelensis</name>
    <name type="common">Threadworm</name>
    <dbReference type="NCBI Taxonomy" id="75913"/>
    <lineage>
        <taxon>Eukaryota</taxon>
        <taxon>Metazoa</taxon>
        <taxon>Ecdysozoa</taxon>
        <taxon>Nematoda</taxon>
        <taxon>Chromadorea</taxon>
        <taxon>Rhabditida</taxon>
        <taxon>Tylenchina</taxon>
        <taxon>Panagrolaimomorpha</taxon>
        <taxon>Strongyloidoidea</taxon>
        <taxon>Strongyloididae</taxon>
        <taxon>Strongyloides</taxon>
    </lineage>
</organism>
<evidence type="ECO:0000313" key="2">
    <source>
        <dbReference type="WBParaSite" id="SVE_0243600.1"/>
    </source>
</evidence>
<proteinExistence type="predicted"/>
<accession>A0A0K0F0W9</accession>
<reference evidence="2" key="2">
    <citation type="submission" date="2015-08" db="UniProtKB">
        <authorList>
            <consortium name="WormBaseParasite"/>
        </authorList>
    </citation>
    <scope>IDENTIFICATION</scope>
</reference>
<reference evidence="1" key="1">
    <citation type="submission" date="2014-07" db="EMBL/GenBank/DDBJ databases">
        <authorList>
            <person name="Martin A.A"/>
            <person name="De Silva N."/>
        </authorList>
    </citation>
    <scope>NUCLEOTIDE SEQUENCE</scope>
</reference>
<evidence type="ECO:0000313" key="1">
    <source>
        <dbReference type="Proteomes" id="UP000035680"/>
    </source>
</evidence>
<name>A0A0K0F0W9_STRVS</name>
<dbReference type="WBParaSite" id="SVE_0243600.1">
    <property type="protein sequence ID" value="SVE_0243600.1"/>
    <property type="gene ID" value="SVE_0243600"/>
</dbReference>
<dbReference type="AlphaFoldDB" id="A0A0K0F0W9"/>